<evidence type="ECO:0000256" key="12">
    <source>
        <dbReference type="ARBA" id="ARBA00023136"/>
    </source>
</evidence>
<keyword evidence="8 13" id="KW-0812">Transmembrane</keyword>
<comment type="subunit">
    <text evidence="4">Part of the SecDF-YidC-YajC translocase complex. The SecDF-YidC-YajC translocase forms a supercomplex with SecYEG, called the holo-translocon (HTL).</text>
</comment>
<reference evidence="14 15" key="1">
    <citation type="submission" date="2019-11" db="EMBL/GenBank/DDBJ databases">
        <title>Genome analysis of Rhizobacterium cereale a novel genus and species isolated from maize roots in North Spain.</title>
        <authorList>
            <person name="Menendez E."/>
            <person name="Flores-Felix J.D."/>
            <person name="Ramirez-Bahena M.-H."/>
            <person name="Igual J.M."/>
            <person name="Garcia-Fraile P."/>
            <person name="Peix A."/>
            <person name="Velazquez E."/>
        </authorList>
    </citation>
    <scope>NUCLEOTIDE SEQUENCE [LARGE SCALE GENOMIC DNA]</scope>
    <source>
        <strain evidence="14 15">RZME27</strain>
    </source>
</reference>
<protein>
    <recommendedName>
        <fullName evidence="5">Sec translocon accessory complex subunit YajC</fullName>
    </recommendedName>
</protein>
<evidence type="ECO:0000256" key="10">
    <source>
        <dbReference type="ARBA" id="ARBA00022989"/>
    </source>
</evidence>
<dbReference type="Proteomes" id="UP000435138">
    <property type="component" value="Unassembled WGS sequence"/>
</dbReference>
<evidence type="ECO:0000256" key="5">
    <source>
        <dbReference type="ARBA" id="ARBA00014962"/>
    </source>
</evidence>
<keyword evidence="9" id="KW-0653">Protein transport</keyword>
<dbReference type="RefSeq" id="WP_153359096.1">
    <property type="nucleotide sequence ID" value="NZ_JAYKOO010000001.1"/>
</dbReference>
<sequence length="118" mass="12857">MFISEAFAQASGAAPAAGGAFGSGLEMLFLFAPLMVVWYFFLIRPQRAQMKKRQETLSAIRRGDQVVLGGGIAGKVTKVIDDNEVEVEIAENVRVRVLRSYVAEVRVKGEPVKTEAAK</sequence>
<proteinExistence type="inferred from homology"/>
<comment type="subcellular location">
    <subcellularLocation>
        <location evidence="2">Cell membrane</location>
        <topology evidence="2">Single-pass membrane protein</topology>
    </subcellularLocation>
</comment>
<evidence type="ECO:0000256" key="7">
    <source>
        <dbReference type="ARBA" id="ARBA00022475"/>
    </source>
</evidence>
<dbReference type="GO" id="GO:0015031">
    <property type="term" value="P:protein transport"/>
    <property type="evidence" value="ECO:0007669"/>
    <property type="project" value="UniProtKB-KW"/>
</dbReference>
<keyword evidence="15" id="KW-1185">Reference proteome</keyword>
<dbReference type="NCBIfam" id="TIGR00739">
    <property type="entry name" value="yajC"/>
    <property type="match status" value="1"/>
</dbReference>
<dbReference type="GO" id="GO:0005886">
    <property type="term" value="C:plasma membrane"/>
    <property type="evidence" value="ECO:0007669"/>
    <property type="project" value="UniProtKB-SubCell"/>
</dbReference>
<dbReference type="InterPro" id="IPR003849">
    <property type="entry name" value="Preprotein_translocase_YajC"/>
</dbReference>
<dbReference type="SMART" id="SM01323">
    <property type="entry name" value="YajC"/>
    <property type="match status" value="1"/>
</dbReference>
<name>A0A6A8AF68_9HYPH</name>
<evidence type="ECO:0000256" key="3">
    <source>
        <dbReference type="ARBA" id="ARBA00006742"/>
    </source>
</evidence>
<evidence type="ECO:0000256" key="13">
    <source>
        <dbReference type="SAM" id="Phobius"/>
    </source>
</evidence>
<keyword evidence="10 13" id="KW-1133">Transmembrane helix</keyword>
<dbReference type="PRINTS" id="PR01853">
    <property type="entry name" value="YAJCTRNLCASE"/>
</dbReference>
<evidence type="ECO:0000256" key="1">
    <source>
        <dbReference type="ARBA" id="ARBA00002061"/>
    </source>
</evidence>
<dbReference type="AlphaFoldDB" id="A0A6A8AF68"/>
<comment type="caution">
    <text evidence="14">The sequence shown here is derived from an EMBL/GenBank/DDBJ whole genome shotgun (WGS) entry which is preliminary data.</text>
</comment>
<evidence type="ECO:0000313" key="14">
    <source>
        <dbReference type="EMBL" id="MQY49404.1"/>
    </source>
</evidence>
<keyword evidence="7" id="KW-1003">Cell membrane</keyword>
<evidence type="ECO:0000256" key="9">
    <source>
        <dbReference type="ARBA" id="ARBA00022927"/>
    </source>
</evidence>
<keyword evidence="12 13" id="KW-0472">Membrane</keyword>
<evidence type="ECO:0000256" key="8">
    <source>
        <dbReference type="ARBA" id="ARBA00022692"/>
    </source>
</evidence>
<keyword evidence="6" id="KW-0813">Transport</keyword>
<evidence type="ECO:0000313" key="15">
    <source>
        <dbReference type="Proteomes" id="UP000435138"/>
    </source>
</evidence>
<evidence type="ECO:0000256" key="6">
    <source>
        <dbReference type="ARBA" id="ARBA00022448"/>
    </source>
</evidence>
<feature type="transmembrane region" description="Helical" evidence="13">
    <location>
        <begin position="20"/>
        <end position="43"/>
    </location>
</feature>
<dbReference type="EMBL" id="WIXI01000050">
    <property type="protein sequence ID" value="MQY49404.1"/>
    <property type="molecule type" value="Genomic_DNA"/>
</dbReference>
<organism evidence="14 15">
    <name type="scientific">Endobacterium cereale</name>
    <dbReference type="NCBI Taxonomy" id="2663029"/>
    <lineage>
        <taxon>Bacteria</taxon>
        <taxon>Pseudomonadati</taxon>
        <taxon>Pseudomonadota</taxon>
        <taxon>Alphaproteobacteria</taxon>
        <taxon>Hyphomicrobiales</taxon>
        <taxon>Rhizobiaceae</taxon>
        <taxon>Endobacterium</taxon>
    </lineage>
</organism>
<dbReference type="Pfam" id="PF02699">
    <property type="entry name" value="YajC"/>
    <property type="match status" value="1"/>
</dbReference>
<gene>
    <name evidence="14" type="primary">yajC</name>
    <name evidence="14" type="ORF">GAO09_25540</name>
</gene>
<dbReference type="PANTHER" id="PTHR33909">
    <property type="entry name" value="SEC TRANSLOCON ACCESSORY COMPLEX SUBUNIT YAJC"/>
    <property type="match status" value="1"/>
</dbReference>
<dbReference type="PANTHER" id="PTHR33909:SF1">
    <property type="entry name" value="SEC TRANSLOCON ACCESSORY COMPLEX SUBUNIT YAJC"/>
    <property type="match status" value="1"/>
</dbReference>
<evidence type="ECO:0000256" key="11">
    <source>
        <dbReference type="ARBA" id="ARBA00023010"/>
    </source>
</evidence>
<comment type="function">
    <text evidence="1">The SecYEG-SecDF-YajC-YidC holo-translocon (HTL) protein secretase/insertase is a supercomplex required for protein secretion, insertion of proteins into membranes, and assembly of membrane protein complexes. While the SecYEG complex is essential for assembly of a number of proteins and complexes, the SecDF-YajC-YidC subcomplex facilitates these functions.</text>
</comment>
<accession>A0A6A8AF68</accession>
<evidence type="ECO:0000256" key="2">
    <source>
        <dbReference type="ARBA" id="ARBA00004162"/>
    </source>
</evidence>
<evidence type="ECO:0000256" key="4">
    <source>
        <dbReference type="ARBA" id="ARBA00011718"/>
    </source>
</evidence>
<comment type="similarity">
    <text evidence="3">Belongs to the YajC family.</text>
</comment>
<keyword evidence="11" id="KW-0811">Translocation</keyword>